<dbReference type="Gene3D" id="2.170.270.10">
    <property type="entry name" value="SET domain"/>
    <property type="match status" value="1"/>
</dbReference>
<keyword evidence="4" id="KW-1185">Reference proteome</keyword>
<dbReference type="EMBL" id="MU839828">
    <property type="protein sequence ID" value="KAK1758937.1"/>
    <property type="molecule type" value="Genomic_DNA"/>
</dbReference>
<gene>
    <name evidence="3" type="ORF">QBC47DRAFT_96988</name>
</gene>
<feature type="signal peptide" evidence="1">
    <location>
        <begin position="1"/>
        <end position="20"/>
    </location>
</feature>
<dbReference type="PANTHER" id="PTHR47332:SF6">
    <property type="entry name" value="SET DOMAIN-CONTAINING PROTEIN"/>
    <property type="match status" value="1"/>
</dbReference>
<evidence type="ECO:0000313" key="4">
    <source>
        <dbReference type="Proteomes" id="UP001239445"/>
    </source>
</evidence>
<name>A0AAJ0F9C5_9PEZI</name>
<organism evidence="3 4">
    <name type="scientific">Echria macrotheca</name>
    <dbReference type="NCBI Taxonomy" id="438768"/>
    <lineage>
        <taxon>Eukaryota</taxon>
        <taxon>Fungi</taxon>
        <taxon>Dikarya</taxon>
        <taxon>Ascomycota</taxon>
        <taxon>Pezizomycotina</taxon>
        <taxon>Sordariomycetes</taxon>
        <taxon>Sordariomycetidae</taxon>
        <taxon>Sordariales</taxon>
        <taxon>Schizotheciaceae</taxon>
        <taxon>Echria</taxon>
    </lineage>
</organism>
<keyword evidence="1" id="KW-0732">Signal</keyword>
<sequence>MRISSLCLAACAGVAVQSLGSTDSCHSRPAPPCLACGVDDVDGTQLPLKCRDLTNNETVPSRWEGPGRCAGRYCIYSNRGFANGRGIVAITTAASFAILRTLKETSTDQTDPAPPYYLAPVPGKGLGLIANRTLHRGDALMIEPPAVLVHRGLLETVPPATQHPLLDEAITNLPAARRETFLAQMGHFQGHRVASILATNTFQMDIGGPDGHHFGSFPEVSRLNHDCRPNVAFRLDYKTLTHRTTVVRDVRPGEELSITYLDSAEPRARRMHRARQAWGFTCGCSQCRLADAAAAKSDRRLEEMKAIEARLADFGDDGVNAGLLRRLVRLYKDERMEVEMGGAYTLVALNYNMLGDAKNAVKYARLAREAVVIEGGEEAGDAEAMSMLAEAPKEHFTWRARVR</sequence>
<dbReference type="PROSITE" id="PS50280">
    <property type="entry name" value="SET"/>
    <property type="match status" value="1"/>
</dbReference>
<dbReference type="InterPro" id="IPR053185">
    <property type="entry name" value="SET_domain_protein"/>
</dbReference>
<protein>
    <submittedName>
        <fullName evidence="3">HET-domain-containing protein</fullName>
    </submittedName>
</protein>
<dbReference type="CDD" id="cd20071">
    <property type="entry name" value="SET_SMYD"/>
    <property type="match status" value="1"/>
</dbReference>
<dbReference type="InterPro" id="IPR001214">
    <property type="entry name" value="SET_dom"/>
</dbReference>
<feature type="domain" description="SET" evidence="2">
    <location>
        <begin position="114"/>
        <end position="261"/>
    </location>
</feature>
<dbReference type="InterPro" id="IPR046341">
    <property type="entry name" value="SET_dom_sf"/>
</dbReference>
<dbReference type="SMART" id="SM00317">
    <property type="entry name" value="SET"/>
    <property type="match status" value="1"/>
</dbReference>
<feature type="chain" id="PRO_5042541371" evidence="1">
    <location>
        <begin position="21"/>
        <end position="403"/>
    </location>
</feature>
<evidence type="ECO:0000259" key="2">
    <source>
        <dbReference type="PROSITE" id="PS50280"/>
    </source>
</evidence>
<proteinExistence type="predicted"/>
<evidence type="ECO:0000313" key="3">
    <source>
        <dbReference type="EMBL" id="KAK1758937.1"/>
    </source>
</evidence>
<dbReference type="SUPFAM" id="SSF82199">
    <property type="entry name" value="SET domain"/>
    <property type="match status" value="1"/>
</dbReference>
<comment type="caution">
    <text evidence="3">The sequence shown here is derived from an EMBL/GenBank/DDBJ whole genome shotgun (WGS) entry which is preliminary data.</text>
</comment>
<reference evidence="3" key="1">
    <citation type="submission" date="2023-06" db="EMBL/GenBank/DDBJ databases">
        <title>Genome-scale phylogeny and comparative genomics of the fungal order Sordariales.</title>
        <authorList>
            <consortium name="Lawrence Berkeley National Laboratory"/>
            <person name="Hensen N."/>
            <person name="Bonometti L."/>
            <person name="Westerberg I."/>
            <person name="Brannstrom I.O."/>
            <person name="Guillou S."/>
            <person name="Cros-Aarteil S."/>
            <person name="Calhoun S."/>
            <person name="Haridas S."/>
            <person name="Kuo A."/>
            <person name="Mondo S."/>
            <person name="Pangilinan J."/>
            <person name="Riley R."/>
            <person name="Labutti K."/>
            <person name="Andreopoulos B."/>
            <person name="Lipzen A."/>
            <person name="Chen C."/>
            <person name="Yanf M."/>
            <person name="Daum C."/>
            <person name="Ng V."/>
            <person name="Clum A."/>
            <person name="Steindorff A."/>
            <person name="Ohm R."/>
            <person name="Martin F."/>
            <person name="Silar P."/>
            <person name="Natvig D."/>
            <person name="Lalanne C."/>
            <person name="Gautier V."/>
            <person name="Ament-Velasquez S.L."/>
            <person name="Kruys A."/>
            <person name="Hutchinson M.I."/>
            <person name="Powell A.J."/>
            <person name="Barry K."/>
            <person name="Miller A.N."/>
            <person name="Grigoriev I.V."/>
            <person name="Debuchy R."/>
            <person name="Gladieux P."/>
            <person name="Thoren M.H."/>
            <person name="Johannesson H."/>
        </authorList>
    </citation>
    <scope>NUCLEOTIDE SEQUENCE</scope>
    <source>
        <strain evidence="3">PSN4</strain>
    </source>
</reference>
<dbReference type="Proteomes" id="UP001239445">
    <property type="component" value="Unassembled WGS sequence"/>
</dbReference>
<accession>A0AAJ0F9C5</accession>
<dbReference type="Pfam" id="PF00856">
    <property type="entry name" value="SET"/>
    <property type="match status" value="1"/>
</dbReference>
<evidence type="ECO:0000256" key="1">
    <source>
        <dbReference type="SAM" id="SignalP"/>
    </source>
</evidence>
<dbReference type="PANTHER" id="PTHR47332">
    <property type="entry name" value="SET DOMAIN-CONTAINING PROTEIN 5"/>
    <property type="match status" value="1"/>
</dbReference>
<dbReference type="AlphaFoldDB" id="A0AAJ0F9C5"/>